<dbReference type="InterPro" id="IPR002433">
    <property type="entry name" value="Orn_de-COase"/>
</dbReference>
<reference evidence="6 7" key="1">
    <citation type="journal article" date="2021" name="Elife">
        <title>Chloroplast acquisition without the gene transfer in kleptoplastic sea slugs, Plakobranchus ocellatus.</title>
        <authorList>
            <person name="Maeda T."/>
            <person name="Takahashi S."/>
            <person name="Yoshida T."/>
            <person name="Shimamura S."/>
            <person name="Takaki Y."/>
            <person name="Nagai Y."/>
            <person name="Toyoda A."/>
            <person name="Suzuki Y."/>
            <person name="Arimoto A."/>
            <person name="Ishii H."/>
            <person name="Satoh N."/>
            <person name="Nishiyama T."/>
            <person name="Hasebe M."/>
            <person name="Maruyama T."/>
            <person name="Minagawa J."/>
            <person name="Obokata J."/>
            <person name="Shigenobu S."/>
        </authorList>
    </citation>
    <scope>NUCLEOTIDE SEQUENCE [LARGE SCALE GENOMIC DNA]</scope>
</reference>
<dbReference type="EMBL" id="BLXT01003741">
    <property type="protein sequence ID" value="GFO04686.1"/>
    <property type="molecule type" value="Genomic_DNA"/>
</dbReference>
<dbReference type="AlphaFoldDB" id="A0AAV4A8T2"/>
<dbReference type="GO" id="GO:0004586">
    <property type="term" value="F:ornithine decarboxylase activity"/>
    <property type="evidence" value="ECO:0007669"/>
    <property type="project" value="TreeGrafter"/>
</dbReference>
<evidence type="ECO:0000256" key="3">
    <source>
        <dbReference type="ARBA" id="ARBA00022898"/>
    </source>
</evidence>
<evidence type="ECO:0000256" key="4">
    <source>
        <dbReference type="ARBA" id="ARBA00023239"/>
    </source>
</evidence>
<dbReference type="SUPFAM" id="SSF51419">
    <property type="entry name" value="PLP-binding barrel"/>
    <property type="match status" value="1"/>
</dbReference>
<gene>
    <name evidence="6" type="ORF">PoB_003119100</name>
</gene>
<comment type="cofactor">
    <cofactor evidence="1">
        <name>pyridoxal 5'-phosphate</name>
        <dbReference type="ChEBI" id="CHEBI:597326"/>
    </cofactor>
</comment>
<dbReference type="InterPro" id="IPR022644">
    <property type="entry name" value="De-COase2_N"/>
</dbReference>
<dbReference type="Proteomes" id="UP000735302">
    <property type="component" value="Unassembled WGS sequence"/>
</dbReference>
<comment type="similarity">
    <text evidence="2">Belongs to the Orn/Lys/Arg decarboxylase class-II family.</text>
</comment>
<proteinExistence type="inferred from homology"/>
<dbReference type="InterPro" id="IPR029066">
    <property type="entry name" value="PLP-binding_barrel"/>
</dbReference>
<evidence type="ECO:0000313" key="7">
    <source>
        <dbReference type="Proteomes" id="UP000735302"/>
    </source>
</evidence>
<dbReference type="GO" id="GO:0033387">
    <property type="term" value="P:putrescine biosynthetic process from arginine, via ornithine"/>
    <property type="evidence" value="ECO:0007669"/>
    <property type="project" value="TreeGrafter"/>
</dbReference>
<feature type="domain" description="Orn/DAP/Arg decarboxylase 2 N-terminal" evidence="5">
    <location>
        <begin position="55"/>
        <end position="153"/>
    </location>
</feature>
<organism evidence="6 7">
    <name type="scientific">Plakobranchus ocellatus</name>
    <dbReference type="NCBI Taxonomy" id="259542"/>
    <lineage>
        <taxon>Eukaryota</taxon>
        <taxon>Metazoa</taxon>
        <taxon>Spiralia</taxon>
        <taxon>Lophotrochozoa</taxon>
        <taxon>Mollusca</taxon>
        <taxon>Gastropoda</taxon>
        <taxon>Heterobranchia</taxon>
        <taxon>Euthyneura</taxon>
        <taxon>Panpulmonata</taxon>
        <taxon>Sacoglossa</taxon>
        <taxon>Placobranchoidea</taxon>
        <taxon>Plakobranchidae</taxon>
        <taxon>Plakobranchus</taxon>
    </lineage>
</organism>
<keyword evidence="7" id="KW-1185">Reference proteome</keyword>
<keyword evidence="4" id="KW-0456">Lyase</keyword>
<keyword evidence="3" id="KW-0663">Pyridoxal phosphate</keyword>
<dbReference type="PANTHER" id="PTHR11482:SF6">
    <property type="entry name" value="ORNITHINE DECARBOXYLASE 1-RELATED"/>
    <property type="match status" value="1"/>
</dbReference>
<dbReference type="Pfam" id="PF02784">
    <property type="entry name" value="Orn_Arg_deC_N"/>
    <property type="match status" value="1"/>
</dbReference>
<evidence type="ECO:0000256" key="1">
    <source>
        <dbReference type="ARBA" id="ARBA00001933"/>
    </source>
</evidence>
<sequence length="159" mass="17865">MNWKISEIGRYGDQVEDSQQTKPQRKMAALKMSQHASKPIYIYPATVSPTAQLMKERLLLRIQSCKKYTAKFNLNQKFGCDLANSPRLLRTAMNMGLRVVGITFHVGSLPDDPAVYASTIEAANDVYTYGEELGFHMHILDIGGGFHGFDTTNMTFQKV</sequence>
<evidence type="ECO:0000259" key="5">
    <source>
        <dbReference type="Pfam" id="PF02784"/>
    </source>
</evidence>
<dbReference type="Gene3D" id="3.20.20.10">
    <property type="entry name" value="Alanine racemase"/>
    <property type="match status" value="1"/>
</dbReference>
<dbReference type="GO" id="GO:0005737">
    <property type="term" value="C:cytoplasm"/>
    <property type="evidence" value="ECO:0007669"/>
    <property type="project" value="TreeGrafter"/>
</dbReference>
<protein>
    <submittedName>
        <fullName evidence="6">Ornithine decarboxylase</fullName>
    </submittedName>
</protein>
<accession>A0AAV4A8T2</accession>
<name>A0AAV4A8T2_9GAST</name>
<dbReference type="PANTHER" id="PTHR11482">
    <property type="entry name" value="ARGININE/DIAMINOPIMELATE/ORNITHINE DECARBOXYLASE"/>
    <property type="match status" value="1"/>
</dbReference>
<evidence type="ECO:0000313" key="6">
    <source>
        <dbReference type="EMBL" id="GFO04686.1"/>
    </source>
</evidence>
<comment type="caution">
    <text evidence="6">The sequence shown here is derived from an EMBL/GenBank/DDBJ whole genome shotgun (WGS) entry which is preliminary data.</text>
</comment>
<evidence type="ECO:0000256" key="2">
    <source>
        <dbReference type="ARBA" id="ARBA00008872"/>
    </source>
</evidence>